<dbReference type="PANTHER" id="PTHR21600">
    <property type="entry name" value="MITOCHONDRIAL RNA PSEUDOURIDINE SYNTHASE"/>
    <property type="match status" value="1"/>
</dbReference>
<dbReference type="OrthoDB" id="428658at2759"/>
<dbReference type="PROSITE" id="PS50889">
    <property type="entry name" value="S4"/>
    <property type="match status" value="1"/>
</dbReference>
<dbReference type="SUPFAM" id="SSF55120">
    <property type="entry name" value="Pseudouridine synthase"/>
    <property type="match status" value="2"/>
</dbReference>
<accession>A0A843UAM2</accession>
<keyword evidence="3" id="KW-1185">Reference proteome</keyword>
<organism evidence="2 3">
    <name type="scientific">Colocasia esculenta</name>
    <name type="common">Wild taro</name>
    <name type="synonym">Arum esculentum</name>
    <dbReference type="NCBI Taxonomy" id="4460"/>
    <lineage>
        <taxon>Eukaryota</taxon>
        <taxon>Viridiplantae</taxon>
        <taxon>Streptophyta</taxon>
        <taxon>Embryophyta</taxon>
        <taxon>Tracheophyta</taxon>
        <taxon>Spermatophyta</taxon>
        <taxon>Magnoliopsida</taxon>
        <taxon>Liliopsida</taxon>
        <taxon>Araceae</taxon>
        <taxon>Aroideae</taxon>
        <taxon>Colocasieae</taxon>
        <taxon>Colocasia</taxon>
    </lineage>
</organism>
<dbReference type="CDD" id="cd00165">
    <property type="entry name" value="S4"/>
    <property type="match status" value="1"/>
</dbReference>
<dbReference type="EMBL" id="NMUH01000643">
    <property type="protein sequence ID" value="MQL82602.1"/>
    <property type="molecule type" value="Genomic_DNA"/>
</dbReference>
<evidence type="ECO:0000256" key="1">
    <source>
        <dbReference type="PROSITE-ProRule" id="PRU00182"/>
    </source>
</evidence>
<evidence type="ECO:0000313" key="3">
    <source>
        <dbReference type="Proteomes" id="UP000652761"/>
    </source>
</evidence>
<reference evidence="2" key="1">
    <citation type="submission" date="2017-07" db="EMBL/GenBank/DDBJ databases">
        <title>Taro Niue Genome Assembly and Annotation.</title>
        <authorList>
            <person name="Atibalentja N."/>
            <person name="Keating K."/>
            <person name="Fields C.J."/>
        </authorList>
    </citation>
    <scope>NUCLEOTIDE SEQUENCE</scope>
    <source>
        <strain evidence="2">Niue_2</strain>
        <tissue evidence="2">Leaf</tissue>
    </source>
</reference>
<evidence type="ECO:0008006" key="4">
    <source>
        <dbReference type="Google" id="ProtNLM"/>
    </source>
</evidence>
<dbReference type="Gene3D" id="3.30.2350.10">
    <property type="entry name" value="Pseudouridine synthase"/>
    <property type="match status" value="2"/>
</dbReference>
<dbReference type="AlphaFoldDB" id="A0A843UAM2"/>
<protein>
    <recommendedName>
        <fullName evidence="4">Pseudouridine synthase RsuA/RluA-like domain-containing protein</fullName>
    </recommendedName>
</protein>
<dbReference type="GO" id="GO:0009982">
    <property type="term" value="F:pseudouridine synthase activity"/>
    <property type="evidence" value="ECO:0007669"/>
    <property type="project" value="InterPro"/>
</dbReference>
<gene>
    <name evidence="2" type="ORF">Taro_015085</name>
</gene>
<dbReference type="GO" id="GO:0000455">
    <property type="term" value="P:enzyme-directed rRNA pseudouridine synthesis"/>
    <property type="evidence" value="ECO:0007669"/>
    <property type="project" value="TreeGrafter"/>
</dbReference>
<name>A0A843UAM2_COLES</name>
<comment type="caution">
    <text evidence="2">The sequence shown here is derived from an EMBL/GenBank/DDBJ whole genome shotgun (WGS) entry which is preliminary data.</text>
</comment>
<dbReference type="InterPro" id="IPR020103">
    <property type="entry name" value="PsdUridine_synth_cat_dom_sf"/>
</dbReference>
<proteinExistence type="predicted"/>
<dbReference type="InterPro" id="IPR050188">
    <property type="entry name" value="RluA_PseudoU_synthase"/>
</dbReference>
<dbReference type="GO" id="GO:0003723">
    <property type="term" value="F:RNA binding"/>
    <property type="evidence" value="ECO:0007669"/>
    <property type="project" value="UniProtKB-KW"/>
</dbReference>
<evidence type="ECO:0000313" key="2">
    <source>
        <dbReference type="EMBL" id="MQL82602.1"/>
    </source>
</evidence>
<dbReference type="Proteomes" id="UP000652761">
    <property type="component" value="Unassembled WGS sequence"/>
</dbReference>
<sequence>MATSDAEPPPPPRNTFGVPWPAVNDGILYTDVVKSTNSAATVIQFYSSKYSSSAPLQGWLQRIRNGQITVDGQVVTDPETTLRVGSVLVYHRLPWEEPYAPHVLEVLYEDDDIVTLNKPSGLQVLPGGLFQQRTVLRQLQWRACNTISSSHMFGTLLSEEFHPSPVHRLGRGTSALDFEIKEMSKCAIECTSLSLIAFVYQAYYFVLRQSMQKLTLHPILLMVPRLSGKPGPMMLSSFNLSEELIIELGICRLGVEDLKVHMDAVVTRKISKLYRALVTGIIEVDEVVIEQPIGVIHYPGVSKGLYVASSSGKPALSKVKVLERDTERNQTLVQVLVFVVFSLLRVMIMIGDPLYVTGGIPKSFQSESGEHSFAEDGGYRKPVTPVPGDCGYYLHAHKLVFFHPSKHEEHLRLFDSTEQLTRWFNRQLKSLLHLQEFFKCKENQIRSFLLNVYDCCDYFSLPV</sequence>
<dbReference type="PANTHER" id="PTHR21600:SF88">
    <property type="entry name" value="RNA PSEUDOURIDINE SYNTHASE 5"/>
    <property type="match status" value="1"/>
</dbReference>
<keyword evidence="1" id="KW-0694">RNA-binding</keyword>